<dbReference type="EMBL" id="JAPDNS010000001">
    <property type="protein sequence ID" value="MCW3483740.1"/>
    <property type="molecule type" value="Genomic_DNA"/>
</dbReference>
<dbReference type="Proteomes" id="UP001207742">
    <property type="component" value="Unassembled WGS sequence"/>
</dbReference>
<feature type="region of interest" description="Disordered" evidence="1">
    <location>
        <begin position="45"/>
        <end position="85"/>
    </location>
</feature>
<evidence type="ECO:0000256" key="1">
    <source>
        <dbReference type="SAM" id="MobiDB-lite"/>
    </source>
</evidence>
<dbReference type="RefSeq" id="WP_264729259.1">
    <property type="nucleotide sequence ID" value="NZ_JAPDNR010000001.1"/>
</dbReference>
<comment type="caution">
    <text evidence="2">The sequence shown here is derived from an EMBL/GenBank/DDBJ whole genome shotgun (WGS) entry which is preliminary data.</text>
</comment>
<accession>A0ABT3IIE5</accession>
<feature type="compositionally biased region" description="Basic and acidic residues" evidence="1">
    <location>
        <begin position="67"/>
        <end position="85"/>
    </location>
</feature>
<reference evidence="2 3" key="1">
    <citation type="submission" date="2022-10" db="EMBL/GenBank/DDBJ databases">
        <title>Chitinophaga nivalis PC15 sp. nov., isolated from Pyeongchang county, South Korea.</title>
        <authorList>
            <person name="Trinh H.N."/>
        </authorList>
    </citation>
    <scope>NUCLEOTIDE SEQUENCE [LARGE SCALE GENOMIC DNA]</scope>
    <source>
        <strain evidence="2 3">PC14</strain>
    </source>
</reference>
<protein>
    <submittedName>
        <fullName evidence="2">Uncharacterized protein</fullName>
    </submittedName>
</protein>
<organism evidence="2 3">
    <name type="scientific">Chitinophaga nivalis</name>
    <dbReference type="NCBI Taxonomy" id="2991709"/>
    <lineage>
        <taxon>Bacteria</taxon>
        <taxon>Pseudomonadati</taxon>
        <taxon>Bacteroidota</taxon>
        <taxon>Chitinophagia</taxon>
        <taxon>Chitinophagales</taxon>
        <taxon>Chitinophagaceae</taxon>
        <taxon>Chitinophaga</taxon>
    </lineage>
</organism>
<keyword evidence="3" id="KW-1185">Reference proteome</keyword>
<evidence type="ECO:0000313" key="3">
    <source>
        <dbReference type="Proteomes" id="UP001207742"/>
    </source>
</evidence>
<evidence type="ECO:0000313" key="2">
    <source>
        <dbReference type="EMBL" id="MCW3483740.1"/>
    </source>
</evidence>
<name>A0ABT3IIE5_9BACT</name>
<proteinExistence type="predicted"/>
<sequence length="85" mass="9638">MKNLSVTAGVITVFLVCFLLLPPTQHPLQAAPEAMYATVIQPDTVPGRRLDTSFSTHPYKKKAWKKQPVEKPVKEKRDSTGRERY</sequence>
<gene>
    <name evidence="2" type="ORF">OL497_07545</name>
</gene>